<protein>
    <recommendedName>
        <fullName evidence="4">DUF998 domain-containing protein</fullName>
    </recommendedName>
</protein>
<proteinExistence type="predicted"/>
<feature type="transmembrane region" description="Helical" evidence="1">
    <location>
        <begin position="103"/>
        <end position="122"/>
    </location>
</feature>
<organism evidence="2 3">
    <name type="scientific">Corynebacterium occultum</name>
    <dbReference type="NCBI Taxonomy" id="2675219"/>
    <lineage>
        <taxon>Bacteria</taxon>
        <taxon>Bacillati</taxon>
        <taxon>Actinomycetota</taxon>
        <taxon>Actinomycetes</taxon>
        <taxon>Mycobacteriales</taxon>
        <taxon>Corynebacteriaceae</taxon>
        <taxon>Corynebacterium</taxon>
    </lineage>
</organism>
<evidence type="ECO:0000256" key="1">
    <source>
        <dbReference type="SAM" id="Phobius"/>
    </source>
</evidence>
<accession>A0A6B8W8Y0</accession>
<gene>
    <name evidence="2" type="ORF">COCCU_02530</name>
</gene>
<evidence type="ECO:0000313" key="2">
    <source>
        <dbReference type="EMBL" id="QGU06460.1"/>
    </source>
</evidence>
<keyword evidence="1" id="KW-1133">Transmembrane helix</keyword>
<feature type="transmembrane region" description="Helical" evidence="1">
    <location>
        <begin position="203"/>
        <end position="222"/>
    </location>
</feature>
<sequence>MAAMLYRISGILLILSSLLGFLGQIFALALWEGYYLFGHHLIGDLGVSACEQIRDDSGPRYICSPGHDWFNYGTALSGILLLIGAVVLVAAGRETGPAEKVAGFYPVGVALIISGITMSVVGFFPSDVNAPLHDAAATTRVLATWVAMVTATWVVGGAVAKQQMPILHGSSRILSLILLLVSVGAFALLFSGGGSTPGFYQRLSFEVLSVWTILLGAVLYRVPGRGQREEKKRRQREQFRAAQQERDEAVRKAVENLEGN</sequence>
<evidence type="ECO:0008006" key="4">
    <source>
        <dbReference type="Google" id="ProtNLM"/>
    </source>
</evidence>
<keyword evidence="3" id="KW-1185">Reference proteome</keyword>
<dbReference type="Proteomes" id="UP000424462">
    <property type="component" value="Chromosome"/>
</dbReference>
<feature type="transmembrane region" description="Helical" evidence="1">
    <location>
        <begin position="69"/>
        <end position="91"/>
    </location>
</feature>
<dbReference type="KEGG" id="cok:COCCU_02530"/>
<evidence type="ECO:0000313" key="3">
    <source>
        <dbReference type="Proteomes" id="UP000424462"/>
    </source>
</evidence>
<dbReference type="EMBL" id="CP046455">
    <property type="protein sequence ID" value="QGU06460.1"/>
    <property type="molecule type" value="Genomic_DNA"/>
</dbReference>
<name>A0A6B8W8Y0_9CORY</name>
<reference evidence="2 3" key="1">
    <citation type="submission" date="2019-11" db="EMBL/GenBank/DDBJ databases">
        <title>Complete genome sequence of Corynebacterium kalinowskii 1959, a novel Corynebacterium species isolated from soil of a small paddock in Vilsendorf, Germany.</title>
        <authorList>
            <person name="Schaffert L."/>
            <person name="Ruwe M."/>
            <person name="Milse J."/>
            <person name="Hanuschka K."/>
            <person name="Ortseifen V."/>
            <person name="Droste J."/>
            <person name="Brandt D."/>
            <person name="Schlueter L."/>
            <person name="Kutter Y."/>
            <person name="Vinke S."/>
            <person name="Viehoefer P."/>
            <person name="Jacob L."/>
            <person name="Luebke N.-C."/>
            <person name="Schulte-Berndt E."/>
            <person name="Hain C."/>
            <person name="Linder M."/>
            <person name="Schmidt P."/>
            <person name="Wollenschlaeger L."/>
            <person name="Luttermann T."/>
            <person name="Thieme E."/>
            <person name="Hassa J."/>
            <person name="Haak M."/>
            <person name="Wittchen M."/>
            <person name="Mentz A."/>
            <person name="Persicke M."/>
            <person name="Busche T."/>
            <person name="Ruckert C."/>
        </authorList>
    </citation>
    <scope>NUCLEOTIDE SEQUENCE [LARGE SCALE GENOMIC DNA]</scope>
    <source>
        <strain evidence="2 3">2039</strain>
    </source>
</reference>
<dbReference type="AlphaFoldDB" id="A0A6B8W8Y0"/>
<dbReference type="InterPro" id="IPR009339">
    <property type="entry name" value="DUF998"/>
</dbReference>
<keyword evidence="1" id="KW-0472">Membrane</keyword>
<feature type="transmembrane region" description="Helical" evidence="1">
    <location>
        <begin position="142"/>
        <end position="160"/>
    </location>
</feature>
<feature type="transmembrane region" description="Helical" evidence="1">
    <location>
        <begin position="172"/>
        <end position="191"/>
    </location>
</feature>
<keyword evidence="1" id="KW-0812">Transmembrane</keyword>
<dbReference type="Pfam" id="PF06197">
    <property type="entry name" value="DUF998"/>
    <property type="match status" value="1"/>
</dbReference>